<dbReference type="RefSeq" id="WP_308718033.1">
    <property type="nucleotide sequence ID" value="NZ_JAVHUY010000062.1"/>
</dbReference>
<sequence>MDTVTADPPSRTGIPLLDAVLDVAKASYEQGEAYGRGDTDQAEALHARVLTALAEVQRLWRQLDIEVNRTRTSPGAPVAVYREGHPSPLL</sequence>
<evidence type="ECO:0000313" key="1">
    <source>
        <dbReference type="EMBL" id="MDQ7910792.1"/>
    </source>
</evidence>
<name>A0ABU0ZXT2_9ACTN</name>
<reference evidence="1 2" key="1">
    <citation type="submission" date="2023-08" db="EMBL/GenBank/DDBJ databases">
        <title>Phytohabitans sansha sp. nov., isolated from marine sediment.</title>
        <authorList>
            <person name="Zhao Y."/>
            <person name="Yi K."/>
        </authorList>
    </citation>
    <scope>NUCLEOTIDE SEQUENCE [LARGE SCALE GENOMIC DNA]</scope>
    <source>
        <strain evidence="1 2">ZYX-F-186</strain>
    </source>
</reference>
<dbReference type="Proteomes" id="UP001230908">
    <property type="component" value="Unassembled WGS sequence"/>
</dbReference>
<protein>
    <submittedName>
        <fullName evidence="1">Uncharacterized protein</fullName>
    </submittedName>
</protein>
<keyword evidence="2" id="KW-1185">Reference proteome</keyword>
<proteinExistence type="predicted"/>
<dbReference type="EMBL" id="JAVHUY010000062">
    <property type="protein sequence ID" value="MDQ7910792.1"/>
    <property type="molecule type" value="Genomic_DNA"/>
</dbReference>
<evidence type="ECO:0000313" key="2">
    <source>
        <dbReference type="Proteomes" id="UP001230908"/>
    </source>
</evidence>
<organism evidence="1 2">
    <name type="scientific">Phytohabitans maris</name>
    <dbReference type="NCBI Taxonomy" id="3071409"/>
    <lineage>
        <taxon>Bacteria</taxon>
        <taxon>Bacillati</taxon>
        <taxon>Actinomycetota</taxon>
        <taxon>Actinomycetes</taxon>
        <taxon>Micromonosporales</taxon>
        <taxon>Micromonosporaceae</taxon>
    </lineage>
</organism>
<comment type="caution">
    <text evidence="1">The sequence shown here is derived from an EMBL/GenBank/DDBJ whole genome shotgun (WGS) entry which is preliminary data.</text>
</comment>
<accession>A0ABU0ZXT2</accession>
<gene>
    <name evidence="1" type="ORF">RB614_40505</name>
</gene>